<gene>
    <name evidence="1" type="ORF">SAMN05216215_101648</name>
</gene>
<dbReference type="STRING" id="418495.SAMN05216215_101648"/>
<accession>A0A1H3F510</accession>
<dbReference type="RefSeq" id="WP_177226547.1">
    <property type="nucleotide sequence ID" value="NZ_FNOK01000016.1"/>
</dbReference>
<sequence>MTANIISPEMRPPVAVEPDVPGGWPQSSLHGAMTRRDAERALGRAEVATGLAEGDWVEPWYGVIVPVTRVHDPLTRAAAALLRAGPHAVLSGATAVAMHGCDFAADGVVHVTIPYDRELRSQPDLVIHQAWVRECDVVELDGLRTQALDVAICELLCTGEQRSALDCLEQALAQLGEAAERFRALVAERLARRRDRRGTRRATALLQLAWSRPRGVLVGGV</sequence>
<dbReference type="EMBL" id="FNOK01000016">
    <property type="protein sequence ID" value="SDX85418.1"/>
    <property type="molecule type" value="Genomic_DNA"/>
</dbReference>
<organism evidence="1 2">
    <name type="scientific">Saccharopolyspora shandongensis</name>
    <dbReference type="NCBI Taxonomy" id="418495"/>
    <lineage>
        <taxon>Bacteria</taxon>
        <taxon>Bacillati</taxon>
        <taxon>Actinomycetota</taxon>
        <taxon>Actinomycetes</taxon>
        <taxon>Pseudonocardiales</taxon>
        <taxon>Pseudonocardiaceae</taxon>
        <taxon>Saccharopolyspora</taxon>
    </lineage>
</organism>
<evidence type="ECO:0000313" key="1">
    <source>
        <dbReference type="EMBL" id="SDX85418.1"/>
    </source>
</evidence>
<protein>
    <recommendedName>
        <fullName evidence="3">Transcriptional regulator, AbiEi antitoxin, Type IV TA system</fullName>
    </recommendedName>
</protein>
<proteinExistence type="predicted"/>
<name>A0A1H3F510_9PSEU</name>
<evidence type="ECO:0000313" key="2">
    <source>
        <dbReference type="Proteomes" id="UP000199529"/>
    </source>
</evidence>
<dbReference type="AlphaFoldDB" id="A0A1H3F510"/>
<reference evidence="2" key="1">
    <citation type="submission" date="2016-10" db="EMBL/GenBank/DDBJ databases">
        <authorList>
            <person name="Varghese N."/>
            <person name="Submissions S."/>
        </authorList>
    </citation>
    <scope>NUCLEOTIDE SEQUENCE [LARGE SCALE GENOMIC DNA]</scope>
    <source>
        <strain evidence="2">CGMCC 4.3530</strain>
    </source>
</reference>
<keyword evidence="2" id="KW-1185">Reference proteome</keyword>
<dbReference type="Proteomes" id="UP000199529">
    <property type="component" value="Unassembled WGS sequence"/>
</dbReference>
<evidence type="ECO:0008006" key="3">
    <source>
        <dbReference type="Google" id="ProtNLM"/>
    </source>
</evidence>